<accession>A0A9D4TMN4</accession>
<evidence type="ECO:0000256" key="1">
    <source>
        <dbReference type="SAM" id="Phobius"/>
    </source>
</evidence>
<protein>
    <submittedName>
        <fullName evidence="2">Uncharacterized protein</fullName>
    </submittedName>
</protein>
<sequence>MAGGASSSLSPTAVSGGGMKNAEIEMEEANLLGPDSVEQLTPRTRAAYSMRRSNTTTEAAQSIFSSYLSRRFMSGCAVLLPIVLTVYIMWWFLEFFDGFFSPLYDFLFGFHVFGLGFLTTMFFVFGVGVFTSTWLGSVTMGMGEYIIRRLPLVKHIYSAAKQVSAAVSPDNEQANSFRECVIIRHPRRDGEFAFAFITGQTVLQMEDGDETLYCCYIPTNHVYVGDIFLLPDRDIIRNNLSVREGLEIVVSVGMAVPPRIIAMPTPLKR</sequence>
<feature type="transmembrane region" description="Helical" evidence="1">
    <location>
        <begin position="72"/>
        <end position="93"/>
    </location>
</feature>
<comment type="caution">
    <text evidence="2">The sequence shown here is derived from an EMBL/GenBank/DDBJ whole genome shotgun (WGS) entry which is preliminary data.</text>
</comment>
<dbReference type="AlphaFoldDB" id="A0A9D4TMN4"/>
<dbReference type="EMBL" id="SIDB01000008">
    <property type="protein sequence ID" value="KAI3429658.1"/>
    <property type="molecule type" value="Genomic_DNA"/>
</dbReference>
<proteinExistence type="predicted"/>
<keyword evidence="3" id="KW-1185">Reference proteome</keyword>
<dbReference type="InterPro" id="IPR007462">
    <property type="entry name" value="COV1-like"/>
</dbReference>
<reference evidence="2" key="2">
    <citation type="submission" date="2020-11" db="EMBL/GenBank/DDBJ databases">
        <authorList>
            <person name="Cecchin M."/>
            <person name="Marcolungo L."/>
            <person name="Rossato M."/>
            <person name="Girolomoni L."/>
            <person name="Cosentino E."/>
            <person name="Cuine S."/>
            <person name="Li-Beisson Y."/>
            <person name="Delledonne M."/>
            <person name="Ballottari M."/>
        </authorList>
    </citation>
    <scope>NUCLEOTIDE SEQUENCE</scope>
    <source>
        <strain evidence="2">211/11P</strain>
        <tissue evidence="2">Whole cell</tissue>
    </source>
</reference>
<keyword evidence="1" id="KW-0812">Transmembrane</keyword>
<evidence type="ECO:0000313" key="2">
    <source>
        <dbReference type="EMBL" id="KAI3429658.1"/>
    </source>
</evidence>
<name>A0A9D4TMN4_CHLVU</name>
<dbReference type="GO" id="GO:0005794">
    <property type="term" value="C:Golgi apparatus"/>
    <property type="evidence" value="ECO:0007669"/>
    <property type="project" value="TreeGrafter"/>
</dbReference>
<dbReference type="Pfam" id="PF04367">
    <property type="entry name" value="DUF502"/>
    <property type="match status" value="1"/>
</dbReference>
<dbReference type="OrthoDB" id="534431at2759"/>
<organism evidence="2 3">
    <name type="scientific">Chlorella vulgaris</name>
    <name type="common">Green alga</name>
    <dbReference type="NCBI Taxonomy" id="3077"/>
    <lineage>
        <taxon>Eukaryota</taxon>
        <taxon>Viridiplantae</taxon>
        <taxon>Chlorophyta</taxon>
        <taxon>core chlorophytes</taxon>
        <taxon>Trebouxiophyceae</taxon>
        <taxon>Chlorellales</taxon>
        <taxon>Chlorellaceae</taxon>
        <taxon>Chlorella clade</taxon>
        <taxon>Chlorella</taxon>
    </lineage>
</organism>
<keyword evidence="1" id="KW-0472">Membrane</keyword>
<dbReference type="PANTHER" id="PTHR31876:SF26">
    <property type="entry name" value="PROTEIN LIKE COV 2"/>
    <property type="match status" value="1"/>
</dbReference>
<gene>
    <name evidence="2" type="ORF">D9Q98_005743</name>
</gene>
<feature type="transmembrane region" description="Helical" evidence="1">
    <location>
        <begin position="113"/>
        <end position="135"/>
    </location>
</feature>
<dbReference type="PANTHER" id="PTHR31876">
    <property type="entry name" value="COV-LIKE PROTEIN 1"/>
    <property type="match status" value="1"/>
</dbReference>
<reference evidence="2" key="1">
    <citation type="journal article" date="2019" name="Plant J.">
        <title>Chlorella vulgaris genome assembly and annotation reveals the molecular basis for metabolic acclimation to high light conditions.</title>
        <authorList>
            <person name="Cecchin M."/>
            <person name="Marcolungo L."/>
            <person name="Rossato M."/>
            <person name="Girolomoni L."/>
            <person name="Cosentino E."/>
            <person name="Cuine S."/>
            <person name="Li-Beisson Y."/>
            <person name="Delledonne M."/>
            <person name="Ballottari M."/>
        </authorList>
    </citation>
    <scope>NUCLEOTIDE SEQUENCE</scope>
    <source>
        <strain evidence="2">211/11P</strain>
    </source>
</reference>
<dbReference type="Proteomes" id="UP001055712">
    <property type="component" value="Unassembled WGS sequence"/>
</dbReference>
<evidence type="ECO:0000313" key="3">
    <source>
        <dbReference type="Proteomes" id="UP001055712"/>
    </source>
</evidence>
<keyword evidence="1" id="KW-1133">Transmembrane helix</keyword>